<gene>
    <name evidence="8" type="ORF">DA075_09915</name>
</gene>
<keyword evidence="2" id="KW-0229">DNA integration</keyword>
<dbReference type="Pfam" id="PF02899">
    <property type="entry name" value="Phage_int_SAM_1"/>
    <property type="match status" value="1"/>
</dbReference>
<dbReference type="InterPro" id="IPR002104">
    <property type="entry name" value="Integrase_catalytic"/>
</dbReference>
<protein>
    <submittedName>
        <fullName evidence="8">Site-specific integrase</fullName>
    </submittedName>
</protein>
<dbReference type="AlphaFoldDB" id="A0A2R4WI22"/>
<feature type="domain" description="Tyr recombinase" evidence="6">
    <location>
        <begin position="169"/>
        <end position="372"/>
    </location>
</feature>
<dbReference type="Pfam" id="PF00589">
    <property type="entry name" value="Phage_integrase"/>
    <property type="match status" value="1"/>
</dbReference>
<dbReference type="GO" id="GO:0003677">
    <property type="term" value="F:DNA binding"/>
    <property type="evidence" value="ECO:0007669"/>
    <property type="project" value="UniProtKB-UniRule"/>
</dbReference>
<proteinExistence type="inferred from homology"/>
<reference evidence="8 9" key="1">
    <citation type="submission" date="2018-04" db="EMBL/GenBank/DDBJ databases">
        <title>Methylobacterium sp. PR1016A genome.</title>
        <authorList>
            <person name="Park W."/>
        </authorList>
    </citation>
    <scope>NUCLEOTIDE SEQUENCE [LARGE SCALE GENOMIC DNA]</scope>
    <source>
        <strain evidence="8 9">PR1016A</strain>
    </source>
</reference>
<dbReference type="KEGG" id="mee:DA075_09915"/>
<keyword evidence="4" id="KW-0233">DNA recombination</keyword>
<dbReference type="PROSITE" id="PS51900">
    <property type="entry name" value="CB"/>
    <property type="match status" value="1"/>
</dbReference>
<name>A0A2R4WI22_9HYPH</name>
<evidence type="ECO:0000259" key="7">
    <source>
        <dbReference type="PROSITE" id="PS51900"/>
    </source>
</evidence>
<keyword evidence="9" id="KW-1185">Reference proteome</keyword>
<dbReference type="OrthoDB" id="5464621at2"/>
<dbReference type="InterPro" id="IPR011010">
    <property type="entry name" value="DNA_brk_join_enz"/>
</dbReference>
<dbReference type="Gene3D" id="1.10.443.10">
    <property type="entry name" value="Intergrase catalytic core"/>
    <property type="match status" value="1"/>
</dbReference>
<dbReference type="GO" id="GO:0006310">
    <property type="term" value="P:DNA recombination"/>
    <property type="evidence" value="ECO:0007669"/>
    <property type="project" value="UniProtKB-KW"/>
</dbReference>
<dbReference type="InterPro" id="IPR050090">
    <property type="entry name" value="Tyrosine_recombinase_XerCD"/>
</dbReference>
<dbReference type="InterPro" id="IPR010998">
    <property type="entry name" value="Integrase_recombinase_N"/>
</dbReference>
<evidence type="ECO:0000313" key="8">
    <source>
        <dbReference type="EMBL" id="AWB21188.1"/>
    </source>
</evidence>
<organism evidence="8 9">
    <name type="scientific">Methylobacterium currus</name>
    <dbReference type="NCBI Taxonomy" id="2051553"/>
    <lineage>
        <taxon>Bacteria</taxon>
        <taxon>Pseudomonadati</taxon>
        <taxon>Pseudomonadota</taxon>
        <taxon>Alphaproteobacteria</taxon>
        <taxon>Hyphomicrobiales</taxon>
        <taxon>Methylobacteriaceae</taxon>
        <taxon>Methylobacterium</taxon>
    </lineage>
</organism>
<dbReference type="InterPro" id="IPR004107">
    <property type="entry name" value="Integrase_SAM-like_N"/>
</dbReference>
<evidence type="ECO:0000256" key="2">
    <source>
        <dbReference type="ARBA" id="ARBA00022908"/>
    </source>
</evidence>
<sequence length="390" mass="43963">MPADRKKEAPDGCYWRGEVLWARFTVGGKEYRFSLKTGDTTVARNRAAAEHAKIVAAHSFGENRKLWADAVTAWGQVMVKEVGARTFDRYTNSLDIIDDYLTGLHVDEVSDETVAEIIRARRAAGVSTATIRRDLTALSSVLGYAVDEKWRRGNPALEAMRSRRMKERRDPIVLPEDSDIERVIDRAPGNFKLLIRAALLTGCRQDELVTLERRRVDLTRKAIRVRGKGNKDREVSLTDEAVALFASIPANLKTRAVFWHDGAKGRSGERAREEPEPGPFINPATRFSLYTRSVAAAEAEEIAKAARRGKKLEPTFRRFRFHDLRHRFAVDYLRSGRGGLYDLQQEMGHTSIKVTELYLSFLTADEKARAKGAPARNTAQVHRFPGLTEV</sequence>
<dbReference type="InterPro" id="IPR044068">
    <property type="entry name" value="CB"/>
</dbReference>
<dbReference type="Proteomes" id="UP000244755">
    <property type="component" value="Chromosome 1"/>
</dbReference>
<evidence type="ECO:0000256" key="3">
    <source>
        <dbReference type="ARBA" id="ARBA00023125"/>
    </source>
</evidence>
<dbReference type="PANTHER" id="PTHR30349">
    <property type="entry name" value="PHAGE INTEGRASE-RELATED"/>
    <property type="match status" value="1"/>
</dbReference>
<evidence type="ECO:0000256" key="4">
    <source>
        <dbReference type="ARBA" id="ARBA00023172"/>
    </source>
</evidence>
<feature type="domain" description="Core-binding (CB)" evidence="7">
    <location>
        <begin position="58"/>
        <end position="146"/>
    </location>
</feature>
<dbReference type="InterPro" id="IPR013762">
    <property type="entry name" value="Integrase-like_cat_sf"/>
</dbReference>
<dbReference type="GO" id="GO:0015074">
    <property type="term" value="P:DNA integration"/>
    <property type="evidence" value="ECO:0007669"/>
    <property type="project" value="UniProtKB-KW"/>
</dbReference>
<keyword evidence="3 5" id="KW-0238">DNA-binding</keyword>
<evidence type="ECO:0000256" key="5">
    <source>
        <dbReference type="PROSITE-ProRule" id="PRU01248"/>
    </source>
</evidence>
<dbReference type="CDD" id="cd00397">
    <property type="entry name" value="DNA_BRE_C"/>
    <property type="match status" value="1"/>
</dbReference>
<dbReference type="EMBL" id="CP028843">
    <property type="protein sequence ID" value="AWB21188.1"/>
    <property type="molecule type" value="Genomic_DNA"/>
</dbReference>
<dbReference type="RefSeq" id="WP_099953064.1">
    <property type="nucleotide sequence ID" value="NZ_CP028843.1"/>
</dbReference>
<evidence type="ECO:0000256" key="1">
    <source>
        <dbReference type="ARBA" id="ARBA00008857"/>
    </source>
</evidence>
<dbReference type="SUPFAM" id="SSF56349">
    <property type="entry name" value="DNA breaking-rejoining enzymes"/>
    <property type="match status" value="1"/>
</dbReference>
<evidence type="ECO:0000313" key="9">
    <source>
        <dbReference type="Proteomes" id="UP000244755"/>
    </source>
</evidence>
<comment type="similarity">
    <text evidence="1">Belongs to the 'phage' integrase family.</text>
</comment>
<dbReference type="PROSITE" id="PS51898">
    <property type="entry name" value="TYR_RECOMBINASE"/>
    <property type="match status" value="1"/>
</dbReference>
<evidence type="ECO:0000259" key="6">
    <source>
        <dbReference type="PROSITE" id="PS51898"/>
    </source>
</evidence>
<dbReference type="Gene3D" id="1.10.150.130">
    <property type="match status" value="1"/>
</dbReference>
<dbReference type="PANTHER" id="PTHR30349:SF64">
    <property type="entry name" value="PROPHAGE INTEGRASE INTD-RELATED"/>
    <property type="match status" value="1"/>
</dbReference>
<accession>A0A2R4WI22</accession>